<feature type="transmembrane region" description="Helical" evidence="1">
    <location>
        <begin position="51"/>
        <end position="73"/>
    </location>
</feature>
<protein>
    <submittedName>
        <fullName evidence="2">ABC transporter permease</fullName>
    </submittedName>
</protein>
<keyword evidence="1" id="KW-1133">Transmembrane helix</keyword>
<accession>A0A921B1R9</accession>
<feature type="transmembrane region" description="Helical" evidence="1">
    <location>
        <begin position="12"/>
        <end position="31"/>
    </location>
</feature>
<dbReference type="EMBL" id="DYXY01000034">
    <property type="protein sequence ID" value="HJE14756.1"/>
    <property type="molecule type" value="Genomic_DNA"/>
</dbReference>
<comment type="caution">
    <text evidence="2">The sequence shown here is derived from an EMBL/GenBank/DDBJ whole genome shotgun (WGS) entry which is preliminary data.</text>
</comment>
<organism evidence="2 3">
    <name type="scientific">Lapidilactobacillus dextrinicus</name>
    <dbReference type="NCBI Taxonomy" id="51664"/>
    <lineage>
        <taxon>Bacteria</taxon>
        <taxon>Bacillati</taxon>
        <taxon>Bacillota</taxon>
        <taxon>Bacilli</taxon>
        <taxon>Lactobacillales</taxon>
        <taxon>Lactobacillaceae</taxon>
        <taxon>Lapidilactobacillus</taxon>
    </lineage>
</organism>
<name>A0A921B1R9_9LACO</name>
<keyword evidence="1" id="KW-0812">Transmembrane</keyword>
<dbReference type="Proteomes" id="UP000774947">
    <property type="component" value="Unassembled WGS sequence"/>
</dbReference>
<feature type="non-terminal residue" evidence="2">
    <location>
        <position position="74"/>
    </location>
</feature>
<evidence type="ECO:0000313" key="3">
    <source>
        <dbReference type="Proteomes" id="UP000774947"/>
    </source>
</evidence>
<dbReference type="AlphaFoldDB" id="A0A921B1R9"/>
<reference evidence="2" key="1">
    <citation type="journal article" date="2021" name="PeerJ">
        <title>Extensive microbial diversity within the chicken gut microbiome revealed by metagenomics and culture.</title>
        <authorList>
            <person name="Gilroy R."/>
            <person name="Ravi A."/>
            <person name="Getino M."/>
            <person name="Pursley I."/>
            <person name="Horton D.L."/>
            <person name="Alikhan N.F."/>
            <person name="Baker D."/>
            <person name="Gharbi K."/>
            <person name="Hall N."/>
            <person name="Watson M."/>
            <person name="Adriaenssens E.M."/>
            <person name="Foster-Nyarko E."/>
            <person name="Jarju S."/>
            <person name="Secka A."/>
            <person name="Antonio M."/>
            <person name="Oren A."/>
            <person name="Chaudhuri R.R."/>
            <person name="La Ragione R."/>
            <person name="Hildebrand F."/>
            <person name="Pallen M.J."/>
        </authorList>
    </citation>
    <scope>NUCLEOTIDE SEQUENCE</scope>
    <source>
        <strain evidence="2">CHK173-2119</strain>
    </source>
</reference>
<reference evidence="2" key="2">
    <citation type="submission" date="2021-09" db="EMBL/GenBank/DDBJ databases">
        <authorList>
            <person name="Gilroy R."/>
        </authorList>
    </citation>
    <scope>NUCLEOTIDE SEQUENCE</scope>
    <source>
        <strain evidence="2">CHK173-2119</strain>
    </source>
</reference>
<evidence type="ECO:0000256" key="1">
    <source>
        <dbReference type="SAM" id="Phobius"/>
    </source>
</evidence>
<keyword evidence="1" id="KW-0472">Membrane</keyword>
<sequence>MSMIVSAIGQGLLWAILGVALFLTFRILNFADMTVEGTFPLGAAVAVTSLTHHLTPTAAIGLAFLAGAVAGLIT</sequence>
<proteinExistence type="predicted"/>
<gene>
    <name evidence="2" type="ORF">K8W17_01580</name>
</gene>
<evidence type="ECO:0000313" key="2">
    <source>
        <dbReference type="EMBL" id="HJE14756.1"/>
    </source>
</evidence>